<sequence>MDAPGRIVRNQVDFIMVNKRFRNAVKYAKTYPGADVNTDHSLLVMGLHVKLKRARAPTTDKVNLRLLKAQDTERKVSDQLNSSLRALEAEDVDTTWDRFKDALNSAAVEHLGEPSQHRQEWMTEEIIKLMGERRSKQKRSPAYRALQTRIRAKIRAAKEEWFTSQCTEMERLCELHDDFNLHKKLREMTGTGRRNVPSVIVNSFGNVAVTKEEKFAVWEEYVRELFGDHRPDIVLSSREDREGPAILREEVAHAIKTAKCGKAVGPDRVSMELLKLLDEGSLTQLTRLLNRIYDTGELPEEWLNSVFVTLPKKPNARKYSVSIEQLV</sequence>
<protein>
    <submittedName>
        <fullName evidence="1">Endonuclease/Exonuclease/phosphatase family</fullName>
    </submittedName>
</protein>
<keyword evidence="2" id="KW-1185">Reference proteome</keyword>
<keyword evidence="1" id="KW-0540">Nuclease</keyword>
<reference evidence="1 2" key="1">
    <citation type="submission" date="2023-09" db="EMBL/GenBank/DDBJ databases">
        <title>Nesidiocoris tenuis whole genome shotgun sequence.</title>
        <authorList>
            <person name="Shibata T."/>
            <person name="Shimoda M."/>
            <person name="Kobayashi T."/>
            <person name="Uehara T."/>
        </authorList>
    </citation>
    <scope>NUCLEOTIDE SEQUENCE [LARGE SCALE GENOMIC DNA]</scope>
    <source>
        <strain evidence="1 2">Japan</strain>
    </source>
</reference>
<organism evidence="1 2">
    <name type="scientific">Nesidiocoris tenuis</name>
    <dbReference type="NCBI Taxonomy" id="355587"/>
    <lineage>
        <taxon>Eukaryota</taxon>
        <taxon>Metazoa</taxon>
        <taxon>Ecdysozoa</taxon>
        <taxon>Arthropoda</taxon>
        <taxon>Hexapoda</taxon>
        <taxon>Insecta</taxon>
        <taxon>Pterygota</taxon>
        <taxon>Neoptera</taxon>
        <taxon>Paraneoptera</taxon>
        <taxon>Hemiptera</taxon>
        <taxon>Heteroptera</taxon>
        <taxon>Panheteroptera</taxon>
        <taxon>Cimicomorpha</taxon>
        <taxon>Miridae</taxon>
        <taxon>Dicyphina</taxon>
        <taxon>Nesidiocoris</taxon>
    </lineage>
</organism>
<keyword evidence="1" id="KW-0378">Hydrolase</keyword>
<proteinExistence type="predicted"/>
<name>A0ABN7B4T9_9HEMI</name>
<dbReference type="Proteomes" id="UP001307889">
    <property type="component" value="Chromosome 10"/>
</dbReference>
<dbReference type="EMBL" id="AP028918">
    <property type="protein sequence ID" value="BES99414.1"/>
    <property type="molecule type" value="Genomic_DNA"/>
</dbReference>
<keyword evidence="1" id="KW-0255">Endonuclease</keyword>
<accession>A0ABN7B4T9</accession>
<evidence type="ECO:0000313" key="1">
    <source>
        <dbReference type="EMBL" id="BES99414.1"/>
    </source>
</evidence>
<gene>
    <name evidence="1" type="ORF">NTJ_12232</name>
</gene>
<dbReference type="GO" id="GO:0004519">
    <property type="term" value="F:endonuclease activity"/>
    <property type="evidence" value="ECO:0007669"/>
    <property type="project" value="UniProtKB-KW"/>
</dbReference>
<dbReference type="PANTHER" id="PTHR19446">
    <property type="entry name" value="REVERSE TRANSCRIPTASES"/>
    <property type="match status" value="1"/>
</dbReference>
<evidence type="ECO:0000313" key="2">
    <source>
        <dbReference type="Proteomes" id="UP001307889"/>
    </source>
</evidence>